<evidence type="ECO:0000313" key="3">
    <source>
        <dbReference type="Proteomes" id="UP000536711"/>
    </source>
</evidence>
<name>A0A8H4NHX2_9HYPO</name>
<evidence type="ECO:0000256" key="1">
    <source>
        <dbReference type="SAM" id="SignalP"/>
    </source>
</evidence>
<feature type="signal peptide" evidence="1">
    <location>
        <begin position="1"/>
        <end position="27"/>
    </location>
</feature>
<protein>
    <submittedName>
        <fullName evidence="2">Meiotic activator RIM4</fullName>
    </submittedName>
</protein>
<proteinExistence type="predicted"/>
<dbReference type="AlphaFoldDB" id="A0A8H4NHX2"/>
<keyword evidence="1" id="KW-0732">Signal</keyword>
<dbReference type="EMBL" id="JAADJF010000580">
    <property type="protein sequence ID" value="KAF4415270.1"/>
    <property type="molecule type" value="Genomic_DNA"/>
</dbReference>
<accession>A0A8H4NHX2</accession>
<organism evidence="2 3">
    <name type="scientific">Fusarium acutatum</name>
    <dbReference type="NCBI Taxonomy" id="78861"/>
    <lineage>
        <taxon>Eukaryota</taxon>
        <taxon>Fungi</taxon>
        <taxon>Dikarya</taxon>
        <taxon>Ascomycota</taxon>
        <taxon>Pezizomycotina</taxon>
        <taxon>Sordariomycetes</taxon>
        <taxon>Hypocreomycetidae</taxon>
        <taxon>Hypocreales</taxon>
        <taxon>Nectriaceae</taxon>
        <taxon>Fusarium</taxon>
        <taxon>Fusarium fujikuroi species complex</taxon>
    </lineage>
</organism>
<evidence type="ECO:0000313" key="2">
    <source>
        <dbReference type="EMBL" id="KAF4415270.1"/>
    </source>
</evidence>
<keyword evidence="3" id="KW-1185">Reference proteome</keyword>
<dbReference type="Proteomes" id="UP000536711">
    <property type="component" value="Unassembled WGS sequence"/>
</dbReference>
<comment type="caution">
    <text evidence="2">The sequence shown here is derived from an EMBL/GenBank/DDBJ whole genome shotgun (WGS) entry which is preliminary data.</text>
</comment>
<feature type="chain" id="PRO_5034361623" evidence="1">
    <location>
        <begin position="28"/>
        <end position="163"/>
    </location>
</feature>
<sequence>MLTCIHLLSVLLSVLIVTLTHVVSAAAAPINHRRMVSSVGLSQEEQEFLEQHRPEVILKPEIVLKPEDIQPRPLPVPTSAVSATRLDEVINRRRMVSIAGLPGGARAVGQWILIRRGHSGSVSGEVPCAESGNTVRALSGLPIEEAIKDREEEDGDPGVNGNG</sequence>
<dbReference type="OrthoDB" id="410044at2759"/>
<reference evidence="2 3" key="1">
    <citation type="submission" date="2020-01" db="EMBL/GenBank/DDBJ databases">
        <title>Identification and distribution of gene clusters putatively required for synthesis of sphingolipid metabolism inhibitors in phylogenetically diverse species of the filamentous fungus Fusarium.</title>
        <authorList>
            <person name="Kim H.-S."/>
            <person name="Busman M."/>
            <person name="Brown D.W."/>
            <person name="Divon H."/>
            <person name="Uhlig S."/>
            <person name="Proctor R.H."/>
        </authorList>
    </citation>
    <scope>NUCLEOTIDE SEQUENCE [LARGE SCALE GENOMIC DNA]</scope>
    <source>
        <strain evidence="2 3">NRRL 13308</strain>
    </source>
</reference>
<gene>
    <name evidence="2" type="ORF">FACUT_13538</name>
</gene>